<comment type="caution">
    <text evidence="3">The sequence shown here is derived from an EMBL/GenBank/DDBJ whole genome shotgun (WGS) entry which is preliminary data.</text>
</comment>
<keyword evidence="4" id="KW-1185">Reference proteome</keyword>
<gene>
    <name evidence="3" type="ORF">EV139_0773</name>
</gene>
<evidence type="ECO:0000313" key="4">
    <source>
        <dbReference type="Proteomes" id="UP000291832"/>
    </source>
</evidence>
<keyword evidence="1" id="KW-0732">Signal</keyword>
<dbReference type="Proteomes" id="UP000291832">
    <property type="component" value="Unassembled WGS sequence"/>
</dbReference>
<accession>A0A4V6MD31</accession>
<dbReference type="Pfam" id="PF05257">
    <property type="entry name" value="CHAP"/>
    <property type="match status" value="1"/>
</dbReference>
<dbReference type="InterPro" id="IPR007921">
    <property type="entry name" value="CHAP_dom"/>
</dbReference>
<reference evidence="3 4" key="1">
    <citation type="journal article" date="2015" name="Stand. Genomic Sci.">
        <title>Genomic Encyclopedia of Bacterial and Archaeal Type Strains, Phase III: the genomes of soil and plant-associated and newly described type strains.</title>
        <authorList>
            <person name="Whitman W.B."/>
            <person name="Woyke T."/>
            <person name="Klenk H.P."/>
            <person name="Zhou Y."/>
            <person name="Lilburn T.G."/>
            <person name="Beck B.J."/>
            <person name="De Vos P."/>
            <person name="Vandamme P."/>
            <person name="Eisen J.A."/>
            <person name="Garrity G."/>
            <person name="Hugenholtz P."/>
            <person name="Kyrpides N.C."/>
        </authorList>
    </citation>
    <scope>NUCLEOTIDE SEQUENCE [LARGE SCALE GENOMIC DNA]</scope>
    <source>
        <strain evidence="3 4">RF6</strain>
    </source>
</reference>
<feature type="domain" description="Peptidase C51" evidence="2">
    <location>
        <begin position="97"/>
        <end position="181"/>
    </location>
</feature>
<evidence type="ECO:0000259" key="2">
    <source>
        <dbReference type="Pfam" id="PF05257"/>
    </source>
</evidence>
<dbReference type="AlphaFoldDB" id="A0A4V6MD31"/>
<protein>
    <recommendedName>
        <fullName evidence="2">Peptidase C51 domain-containing protein</fullName>
    </recommendedName>
</protein>
<evidence type="ECO:0000313" key="3">
    <source>
        <dbReference type="EMBL" id="RZT66649.1"/>
    </source>
</evidence>
<evidence type="ECO:0000256" key="1">
    <source>
        <dbReference type="SAM" id="SignalP"/>
    </source>
</evidence>
<dbReference type="EMBL" id="SHKI01000003">
    <property type="protein sequence ID" value="RZT66649.1"/>
    <property type="molecule type" value="Genomic_DNA"/>
</dbReference>
<proteinExistence type="predicted"/>
<dbReference type="Gene3D" id="3.90.1720.10">
    <property type="entry name" value="endopeptidase domain like (from Nostoc punctiforme)"/>
    <property type="match status" value="1"/>
</dbReference>
<feature type="signal peptide" evidence="1">
    <location>
        <begin position="1"/>
        <end position="22"/>
    </location>
</feature>
<name>A0A4V6MD31_9MICO</name>
<sequence length="210" mass="21937">MKFSAKPFIVSLVASVTFTMGAAPAVATEPVEDFAVAAVLPSTTVSQTLDTTGEELAGANIDSVLQIEETPQVPHNFDVAAAIELAEDEIGTSRPTGWSQPGECIMSAQRWIRAGGGAWNGSGDPVANYAGATRMTVETAAPGDIIQYEYASSPTSWVTGVHTVMITEVNTDGTFTIIQSNSPGGSGLVTQETNWTPAPPAGFQAAVWRF</sequence>
<feature type="chain" id="PRO_5039072167" description="Peptidase C51 domain-containing protein" evidence="1">
    <location>
        <begin position="23"/>
        <end position="210"/>
    </location>
</feature>
<organism evidence="3 4">
    <name type="scientific">Leucobacter luti</name>
    <dbReference type="NCBI Taxonomy" id="340320"/>
    <lineage>
        <taxon>Bacteria</taxon>
        <taxon>Bacillati</taxon>
        <taxon>Actinomycetota</taxon>
        <taxon>Actinomycetes</taxon>
        <taxon>Micrococcales</taxon>
        <taxon>Microbacteriaceae</taxon>
        <taxon>Leucobacter</taxon>
    </lineage>
</organism>